<dbReference type="Proteomes" id="UP000236544">
    <property type="component" value="Unassembled WGS sequence"/>
</dbReference>
<keyword evidence="4" id="KW-0539">Nucleus</keyword>
<feature type="domain" description="RNA 3'-terminal phosphate cyclase" evidence="5">
    <location>
        <begin position="36"/>
        <end position="361"/>
    </location>
</feature>
<sequence>MKKILEAHRPPSYRGHRAGTTLSATLRMSSSRITSFQGSRNFRLLIVLATLSGKPIKIEKIRSDDLNPGLRDHEVSFLRLMEAVTNGSTIEISYTGTTVIFKPGIITGGSYTHNCPPSKPVGYYVEPMLYLAPFSKKKFSIIFRGVTASHNDAGVEAIKWGLLPIMEKFGVRECALHTLKRGSPPLGGGEVHLVVDSLIAQPVTMHALDTPQIASVRGVAYSTRVSPSMVNRMIEGARNVLKGLSCEVDITADVWRGENSGKSPGWGITLVAESKKGWRYFAENIGGAGDVPEDVGTQVAYELLEEISKSAVVGRTQLPLAVVYMVIGKEDIGRLRITKSQVDERFIWLLRHIKKVFGTEVFLKPVDEPESDDIIVTIKGIGFTNNNKKIA</sequence>
<dbReference type="InterPro" id="IPR016443">
    <property type="entry name" value="RNA3'_term_phos_cyc_type_2"/>
</dbReference>
<dbReference type="GO" id="GO:0000479">
    <property type="term" value="P:endonucleolytic cleavage of tricistronic rRNA transcript (SSU-rRNA, 5.8S rRNA, LSU-rRNA)"/>
    <property type="evidence" value="ECO:0007669"/>
    <property type="project" value="TreeGrafter"/>
</dbReference>
<dbReference type="Gene3D" id="3.30.360.20">
    <property type="entry name" value="RNA 3'-terminal phosphate cyclase, insert domain"/>
    <property type="match status" value="1"/>
</dbReference>
<dbReference type="PANTHER" id="PTHR11096">
    <property type="entry name" value="RNA 3' TERMINAL PHOSPHATE CYCLASE"/>
    <property type="match status" value="1"/>
</dbReference>
<proteinExistence type="inferred from homology"/>
<protein>
    <submittedName>
        <fullName evidence="7">LAQU0S03e08944g1_1</fullName>
    </submittedName>
</protein>
<dbReference type="FunFam" id="3.30.360.20:FF:000004">
    <property type="entry name" value="18S rRNA biogenesis protein"/>
    <property type="match status" value="1"/>
</dbReference>
<feature type="domain" description="RNA 3'-terminal phosphate cyclase insert" evidence="6">
    <location>
        <begin position="209"/>
        <end position="308"/>
    </location>
</feature>
<evidence type="ECO:0000256" key="1">
    <source>
        <dbReference type="ARBA" id="ARBA00004604"/>
    </source>
</evidence>
<dbReference type="InterPro" id="IPR000228">
    <property type="entry name" value="RNA3'_term_phos_cyc"/>
</dbReference>
<dbReference type="InterPro" id="IPR036553">
    <property type="entry name" value="RPTC_insert"/>
</dbReference>
<keyword evidence="3" id="KW-0690">Ribosome biogenesis</keyword>
<evidence type="ECO:0000256" key="4">
    <source>
        <dbReference type="ARBA" id="ARBA00023242"/>
    </source>
</evidence>
<evidence type="ECO:0000259" key="5">
    <source>
        <dbReference type="Pfam" id="PF01137"/>
    </source>
</evidence>
<comment type="similarity">
    <text evidence="2">Belongs to the RNA 3'-terminal cyclase family. Type 2 subfamily.</text>
</comment>
<dbReference type="Gene3D" id="3.65.10.20">
    <property type="entry name" value="RNA 3'-terminal phosphate cyclase domain"/>
    <property type="match status" value="1"/>
</dbReference>
<dbReference type="GO" id="GO:0005730">
    <property type="term" value="C:nucleolus"/>
    <property type="evidence" value="ECO:0007669"/>
    <property type="project" value="UniProtKB-SubCell"/>
</dbReference>
<dbReference type="Pfam" id="PF05189">
    <property type="entry name" value="RTC_insert"/>
    <property type="match status" value="1"/>
</dbReference>
<evidence type="ECO:0000313" key="8">
    <source>
        <dbReference type="Proteomes" id="UP000236544"/>
    </source>
</evidence>
<comment type="subcellular location">
    <subcellularLocation>
        <location evidence="1">Nucleus</location>
        <location evidence="1">Nucleolus</location>
    </subcellularLocation>
</comment>
<accession>A0A0P1KZ41</accession>
<name>A0A0P1KZ41_9SACH</name>
<dbReference type="InterPro" id="IPR013791">
    <property type="entry name" value="RNA3'-term_phos_cycl_insert"/>
</dbReference>
<evidence type="ECO:0000313" key="7">
    <source>
        <dbReference type="EMBL" id="CUS21711.1"/>
    </source>
</evidence>
<organism evidence="7 8">
    <name type="scientific">Lachancea quebecensis</name>
    <dbReference type="NCBI Taxonomy" id="1654605"/>
    <lineage>
        <taxon>Eukaryota</taxon>
        <taxon>Fungi</taxon>
        <taxon>Dikarya</taxon>
        <taxon>Ascomycota</taxon>
        <taxon>Saccharomycotina</taxon>
        <taxon>Saccharomycetes</taxon>
        <taxon>Saccharomycetales</taxon>
        <taxon>Saccharomycetaceae</taxon>
        <taxon>Lachancea</taxon>
    </lineage>
</organism>
<dbReference type="InterPro" id="IPR037136">
    <property type="entry name" value="RNA3'_phos_cyclase_dom_sf"/>
</dbReference>
<dbReference type="NCBIfam" id="TIGR03400">
    <property type="entry name" value="18S_RNA_Rcl1p"/>
    <property type="match status" value="1"/>
</dbReference>
<gene>
    <name evidence="7" type="ORF">LAQU0_S03e08944g</name>
</gene>
<evidence type="ECO:0000259" key="6">
    <source>
        <dbReference type="Pfam" id="PF05189"/>
    </source>
</evidence>
<dbReference type="InterPro" id="IPR020719">
    <property type="entry name" value="RNA3'_term_phos_cycl-like_CS"/>
</dbReference>
<reference evidence="8" key="1">
    <citation type="submission" date="2015-10" db="EMBL/GenBank/DDBJ databases">
        <authorList>
            <person name="Devillers H."/>
        </authorList>
    </citation>
    <scope>NUCLEOTIDE SEQUENCE [LARGE SCALE GENOMIC DNA]</scope>
</reference>
<evidence type="ECO:0000256" key="3">
    <source>
        <dbReference type="ARBA" id="ARBA00022517"/>
    </source>
</evidence>
<dbReference type="InterPro" id="IPR013792">
    <property type="entry name" value="RNA3'P_cycl/enolpyr_Trfase_a/b"/>
</dbReference>
<dbReference type="CDD" id="cd00875">
    <property type="entry name" value="RNA_Cyclase_Class_I"/>
    <property type="match status" value="1"/>
</dbReference>
<keyword evidence="8" id="KW-1185">Reference proteome</keyword>
<dbReference type="SUPFAM" id="SSF55205">
    <property type="entry name" value="EPT/RTPC-like"/>
    <property type="match status" value="1"/>
</dbReference>
<dbReference type="InterPro" id="IPR023797">
    <property type="entry name" value="RNA3'_phos_cyclase_dom"/>
</dbReference>
<dbReference type="Pfam" id="PF01137">
    <property type="entry name" value="RTC"/>
    <property type="match status" value="1"/>
</dbReference>
<dbReference type="PANTHER" id="PTHR11096:SF1">
    <property type="entry name" value="RNA 3'-TERMINAL PHOSPHATE CYCLASE-LIKE PROTEIN"/>
    <property type="match status" value="1"/>
</dbReference>
<dbReference type="PROSITE" id="PS01287">
    <property type="entry name" value="RTC"/>
    <property type="match status" value="1"/>
</dbReference>
<dbReference type="OrthoDB" id="1911237at2759"/>
<dbReference type="GO" id="GO:0004521">
    <property type="term" value="F:RNA endonuclease activity"/>
    <property type="evidence" value="ECO:0007669"/>
    <property type="project" value="TreeGrafter"/>
</dbReference>
<evidence type="ECO:0000256" key="2">
    <source>
        <dbReference type="ARBA" id="ARBA00007089"/>
    </source>
</evidence>
<dbReference type="EMBL" id="LN890565">
    <property type="protein sequence ID" value="CUS21711.1"/>
    <property type="molecule type" value="Genomic_DNA"/>
</dbReference>
<dbReference type="AlphaFoldDB" id="A0A0P1KZ41"/>